<organism evidence="2 3">
    <name type="scientific">Phytophthora aleatoria</name>
    <dbReference type="NCBI Taxonomy" id="2496075"/>
    <lineage>
        <taxon>Eukaryota</taxon>
        <taxon>Sar</taxon>
        <taxon>Stramenopiles</taxon>
        <taxon>Oomycota</taxon>
        <taxon>Peronosporomycetes</taxon>
        <taxon>Peronosporales</taxon>
        <taxon>Peronosporaceae</taxon>
        <taxon>Phytophthora</taxon>
    </lineage>
</organism>
<keyword evidence="3" id="KW-1185">Reference proteome</keyword>
<reference evidence="2" key="1">
    <citation type="submission" date="2021-01" db="EMBL/GenBank/DDBJ databases">
        <title>Phytophthora aleatoria, a newly-described species from Pinus radiata is distinct from Phytophthora cactorum isolates based on comparative genomics.</title>
        <authorList>
            <person name="Mcdougal R."/>
            <person name="Panda P."/>
            <person name="Williams N."/>
            <person name="Studholme D.J."/>
        </authorList>
    </citation>
    <scope>NUCLEOTIDE SEQUENCE</scope>
    <source>
        <strain evidence="2">NZFS 4037</strain>
    </source>
</reference>
<gene>
    <name evidence="2" type="ORF">JG688_00012746</name>
</gene>
<evidence type="ECO:0000313" key="3">
    <source>
        <dbReference type="Proteomes" id="UP000709295"/>
    </source>
</evidence>
<name>A0A8J5J2J5_9STRA</name>
<sequence length="90" mass="10063">MLPTRRRTAITAAEKLAVLDSWVQCGNITAVIKAFYSGLDEFAQEQRRKLIYQWRQKRKGIELACKTARGRAKKKARPSGTGTALPAEAD</sequence>
<dbReference type="Proteomes" id="UP000709295">
    <property type="component" value="Unassembled WGS sequence"/>
</dbReference>
<comment type="caution">
    <text evidence="2">The sequence shown here is derived from an EMBL/GenBank/DDBJ whole genome shotgun (WGS) entry which is preliminary data.</text>
</comment>
<evidence type="ECO:0000256" key="1">
    <source>
        <dbReference type="SAM" id="MobiDB-lite"/>
    </source>
</evidence>
<protein>
    <submittedName>
        <fullName evidence="2">Uncharacterized protein</fullName>
    </submittedName>
</protein>
<accession>A0A8J5J2J5</accession>
<feature type="region of interest" description="Disordered" evidence="1">
    <location>
        <begin position="69"/>
        <end position="90"/>
    </location>
</feature>
<evidence type="ECO:0000313" key="2">
    <source>
        <dbReference type="EMBL" id="KAG6953596.1"/>
    </source>
</evidence>
<dbReference type="AlphaFoldDB" id="A0A8J5J2J5"/>
<proteinExistence type="predicted"/>
<dbReference type="EMBL" id="JAENGY010001012">
    <property type="protein sequence ID" value="KAG6953596.1"/>
    <property type="molecule type" value="Genomic_DNA"/>
</dbReference>